<keyword evidence="1" id="KW-0472">Membrane</keyword>
<name>A0A087TYW1_STEMI</name>
<dbReference type="EMBL" id="KK117374">
    <property type="protein sequence ID" value="KFM70300.1"/>
    <property type="molecule type" value="Genomic_DNA"/>
</dbReference>
<evidence type="ECO:0000256" key="1">
    <source>
        <dbReference type="SAM" id="Phobius"/>
    </source>
</evidence>
<keyword evidence="3" id="KW-1185">Reference proteome</keyword>
<gene>
    <name evidence="2" type="ORF">X975_11247</name>
</gene>
<keyword evidence="1" id="KW-0812">Transmembrane</keyword>
<evidence type="ECO:0000313" key="2">
    <source>
        <dbReference type="EMBL" id="KFM70300.1"/>
    </source>
</evidence>
<proteinExistence type="predicted"/>
<keyword evidence="1" id="KW-1133">Transmembrane helix</keyword>
<evidence type="ECO:0000313" key="3">
    <source>
        <dbReference type="Proteomes" id="UP000054359"/>
    </source>
</evidence>
<feature type="transmembrane region" description="Helical" evidence="1">
    <location>
        <begin position="6"/>
        <end position="23"/>
    </location>
</feature>
<organism evidence="2 3">
    <name type="scientific">Stegodyphus mimosarum</name>
    <name type="common">African social velvet spider</name>
    <dbReference type="NCBI Taxonomy" id="407821"/>
    <lineage>
        <taxon>Eukaryota</taxon>
        <taxon>Metazoa</taxon>
        <taxon>Ecdysozoa</taxon>
        <taxon>Arthropoda</taxon>
        <taxon>Chelicerata</taxon>
        <taxon>Arachnida</taxon>
        <taxon>Araneae</taxon>
        <taxon>Araneomorphae</taxon>
        <taxon>Entelegynae</taxon>
        <taxon>Eresoidea</taxon>
        <taxon>Eresidae</taxon>
        <taxon>Stegodyphus</taxon>
    </lineage>
</organism>
<reference evidence="2 3" key="1">
    <citation type="submission" date="2013-11" db="EMBL/GenBank/DDBJ databases">
        <title>Genome sequencing of Stegodyphus mimosarum.</title>
        <authorList>
            <person name="Bechsgaard J."/>
        </authorList>
    </citation>
    <scope>NUCLEOTIDE SEQUENCE [LARGE SCALE GENOMIC DNA]</scope>
</reference>
<dbReference type="Proteomes" id="UP000054359">
    <property type="component" value="Unassembled WGS sequence"/>
</dbReference>
<sequence>MDIRNYFLYVPILALIWLNVLLYDASCGSPEIMDQIKAVKDKILKNYDRTVRPTFNGSNTTEVESRFIPR</sequence>
<dbReference type="AlphaFoldDB" id="A0A087TYW1"/>
<feature type="non-terminal residue" evidence="2">
    <location>
        <position position="70"/>
    </location>
</feature>
<accession>A0A087TYW1</accession>
<protein>
    <submittedName>
        <fullName evidence="2">Uncharacterized protein</fullName>
    </submittedName>
</protein>